<feature type="signal peptide" evidence="1">
    <location>
        <begin position="1"/>
        <end position="27"/>
    </location>
</feature>
<dbReference type="HOGENOM" id="CLU_097039_1_2_6"/>
<proteinExistence type="predicted"/>
<dbReference type="eggNOG" id="COG1430">
    <property type="taxonomic scope" value="Bacteria"/>
</dbReference>
<dbReference type="PROSITE" id="PS51257">
    <property type="entry name" value="PROKAR_LIPOPROTEIN"/>
    <property type="match status" value="1"/>
</dbReference>
<dbReference type="InterPro" id="IPR003795">
    <property type="entry name" value="DUF192"/>
</dbReference>
<dbReference type="InterPro" id="IPR038695">
    <property type="entry name" value="Saro_0823-like_sf"/>
</dbReference>
<gene>
    <name evidence="2" type="ordered locus">GNIT_0692</name>
</gene>
<dbReference type="PANTHER" id="PTHR37953:SF1">
    <property type="entry name" value="UPF0127 PROTEIN MJ1496"/>
    <property type="match status" value="1"/>
</dbReference>
<dbReference type="PANTHER" id="PTHR37953">
    <property type="entry name" value="UPF0127 PROTEIN MJ1496"/>
    <property type="match status" value="1"/>
</dbReference>
<dbReference type="OrthoDB" id="5526466at2"/>
<evidence type="ECO:0000313" key="2">
    <source>
        <dbReference type="EMBL" id="AEP28836.1"/>
    </source>
</evidence>
<sequence>MKKYLYSNIVGFIAIIFSSIFSLQACAQEESTRGLDKQVQVDTTASLDDELNEEELALLADDSNINIAFADKALQVEFADSFEERALGLMHRKSLCTDCGMLFQFDSERIASIWMKNTFVPLDLAYITVDGSIVDIKQLQPHDLNSVVSSQEVLFALEMNQGWFAKNGIKVGDKVSIEGRVKQPLF</sequence>
<evidence type="ECO:0000313" key="3">
    <source>
        <dbReference type="Proteomes" id="UP000009282"/>
    </source>
</evidence>
<dbReference type="Pfam" id="PF02643">
    <property type="entry name" value="DUF192"/>
    <property type="match status" value="1"/>
</dbReference>
<dbReference type="STRING" id="1085623.GNIT_0692"/>
<reference evidence="2 3" key="1">
    <citation type="journal article" date="2011" name="J. Bacteriol.">
        <title>Complete genome sequence of seawater bacterium Glaciecola nitratireducens FR1064T.</title>
        <authorList>
            <person name="Bian F."/>
            <person name="Qin Q.L."/>
            <person name="Xie B.B."/>
            <person name="Shu Y.L."/>
            <person name="Zhang X.Y."/>
            <person name="Yu Y."/>
            <person name="Chen B."/>
            <person name="Chen X.L."/>
            <person name="Zhou B.C."/>
            <person name="Zhang Y.Z."/>
        </authorList>
    </citation>
    <scope>NUCLEOTIDE SEQUENCE [LARGE SCALE GENOMIC DNA]</scope>
    <source>
        <strain evidence="3">JCM 12485 / KCTC 12276 / FR1064</strain>
    </source>
</reference>
<dbReference type="Gene3D" id="2.60.120.1140">
    <property type="entry name" value="Protein of unknown function DUF192"/>
    <property type="match status" value="1"/>
</dbReference>
<dbReference type="Proteomes" id="UP000009282">
    <property type="component" value="Chromosome"/>
</dbReference>
<evidence type="ECO:0008006" key="4">
    <source>
        <dbReference type="Google" id="ProtNLM"/>
    </source>
</evidence>
<evidence type="ECO:0000256" key="1">
    <source>
        <dbReference type="SAM" id="SignalP"/>
    </source>
</evidence>
<accession>G4QFQ1</accession>
<feature type="chain" id="PRO_5003467792" description="DUF192 domain-containing protein" evidence="1">
    <location>
        <begin position="28"/>
        <end position="186"/>
    </location>
</feature>
<dbReference type="KEGG" id="gni:GNIT_0692"/>
<keyword evidence="1" id="KW-0732">Signal</keyword>
<keyword evidence="3" id="KW-1185">Reference proteome</keyword>
<protein>
    <recommendedName>
        <fullName evidence="4">DUF192 domain-containing protein</fullName>
    </recommendedName>
</protein>
<dbReference type="AlphaFoldDB" id="G4QFQ1"/>
<name>G4QFQ1_GLANF</name>
<dbReference type="EMBL" id="CP003060">
    <property type="protein sequence ID" value="AEP28836.1"/>
    <property type="molecule type" value="Genomic_DNA"/>
</dbReference>
<dbReference type="RefSeq" id="WP_014107711.1">
    <property type="nucleotide sequence ID" value="NC_016041.1"/>
</dbReference>
<organism evidence="2 3">
    <name type="scientific">Glaciecola nitratireducens (strain JCM 12485 / KCTC 12276 / FR1064)</name>
    <dbReference type="NCBI Taxonomy" id="1085623"/>
    <lineage>
        <taxon>Bacteria</taxon>
        <taxon>Pseudomonadati</taxon>
        <taxon>Pseudomonadota</taxon>
        <taxon>Gammaproteobacteria</taxon>
        <taxon>Alteromonadales</taxon>
        <taxon>Alteromonadaceae</taxon>
        <taxon>Brumicola</taxon>
    </lineage>
</organism>